<organism evidence="1 2">
    <name type="scientific">Bifidobacterium pseudocatenulatum</name>
    <dbReference type="NCBI Taxonomy" id="28026"/>
    <lineage>
        <taxon>Bacteria</taxon>
        <taxon>Bacillati</taxon>
        <taxon>Actinomycetota</taxon>
        <taxon>Actinomycetes</taxon>
        <taxon>Bifidobacteriales</taxon>
        <taxon>Bifidobacteriaceae</taxon>
        <taxon>Bifidobacterium</taxon>
    </lineage>
</organism>
<dbReference type="Proteomes" id="UP001212008">
    <property type="component" value="Unassembled WGS sequence"/>
</dbReference>
<name>A0ABD4W8C4_BIFPS</name>
<protein>
    <submittedName>
        <fullName evidence="1">Uncharacterized protein</fullName>
    </submittedName>
</protein>
<reference evidence="1 2" key="1">
    <citation type="submission" date="2023-01" db="EMBL/GenBank/DDBJ databases">
        <title>Human gut microbiome strain richness.</title>
        <authorList>
            <person name="Chen-Liaw A."/>
        </authorList>
    </citation>
    <scope>NUCLEOTIDE SEQUENCE [LARGE SCALE GENOMIC DNA]</scope>
    <source>
        <strain evidence="1 2">RTP21311st1_C8_RTP21311_201001</strain>
    </source>
</reference>
<dbReference type="RefSeq" id="WP_174770147.1">
    <property type="nucleotide sequence ID" value="NZ_BCYA01000049.1"/>
</dbReference>
<comment type="caution">
    <text evidence="1">The sequence shown here is derived from an EMBL/GenBank/DDBJ whole genome shotgun (WGS) entry which is preliminary data.</text>
</comment>
<accession>A0ABD4W8C4</accession>
<dbReference type="EMBL" id="JAQKRA010000003">
    <property type="protein sequence ID" value="MDB6491826.1"/>
    <property type="molecule type" value="Genomic_DNA"/>
</dbReference>
<dbReference type="AlphaFoldDB" id="A0ABD4W8C4"/>
<evidence type="ECO:0000313" key="2">
    <source>
        <dbReference type="Proteomes" id="UP001212008"/>
    </source>
</evidence>
<proteinExistence type="predicted"/>
<sequence>MLDRVGGALVDERERLELKAIEMLKEPKRLVQPEPVDHAWWDDGSGVYSIG</sequence>
<gene>
    <name evidence="1" type="ORF">PMN70_06405</name>
</gene>
<evidence type="ECO:0000313" key="1">
    <source>
        <dbReference type="EMBL" id="MDB6491826.1"/>
    </source>
</evidence>